<dbReference type="EMBL" id="JAXUIC010000005">
    <property type="protein sequence ID" value="KAK4591392.1"/>
    <property type="molecule type" value="Genomic_DNA"/>
</dbReference>
<dbReference type="SMART" id="SM00327">
    <property type="entry name" value="VWA"/>
    <property type="match status" value="1"/>
</dbReference>
<dbReference type="Proteomes" id="UP001324115">
    <property type="component" value="Unassembled WGS sequence"/>
</dbReference>
<organism evidence="2 3">
    <name type="scientific">Quercus rubra</name>
    <name type="common">Northern red oak</name>
    <name type="synonym">Quercus borealis</name>
    <dbReference type="NCBI Taxonomy" id="3512"/>
    <lineage>
        <taxon>Eukaryota</taxon>
        <taxon>Viridiplantae</taxon>
        <taxon>Streptophyta</taxon>
        <taxon>Embryophyta</taxon>
        <taxon>Tracheophyta</taxon>
        <taxon>Spermatophyta</taxon>
        <taxon>Magnoliopsida</taxon>
        <taxon>eudicotyledons</taxon>
        <taxon>Gunneridae</taxon>
        <taxon>Pentapetalae</taxon>
        <taxon>rosids</taxon>
        <taxon>fabids</taxon>
        <taxon>Fagales</taxon>
        <taxon>Fagaceae</taxon>
        <taxon>Quercus</taxon>
    </lineage>
</organism>
<protein>
    <recommendedName>
        <fullName evidence="1">VWFA domain-containing protein</fullName>
    </recommendedName>
</protein>
<dbReference type="PANTHER" id="PTHR46503">
    <property type="entry name" value="INTER-ALPHA-TRYPSIN INHIBITOR HEAVY CHAIN-LIKE PROTEIN"/>
    <property type="match status" value="1"/>
</dbReference>
<proteinExistence type="predicted"/>
<dbReference type="CDD" id="cd01461">
    <property type="entry name" value="vWA_interalpha_trypsin_inhibitor"/>
    <property type="match status" value="1"/>
</dbReference>
<dbReference type="InterPro" id="IPR002035">
    <property type="entry name" value="VWF_A"/>
</dbReference>
<evidence type="ECO:0000313" key="3">
    <source>
        <dbReference type="Proteomes" id="UP001324115"/>
    </source>
</evidence>
<dbReference type="Gene3D" id="3.40.50.410">
    <property type="entry name" value="von Willebrand factor, type A domain"/>
    <property type="match status" value="1"/>
</dbReference>
<dbReference type="SUPFAM" id="SSF53300">
    <property type="entry name" value="vWA-like"/>
    <property type="match status" value="1"/>
</dbReference>
<dbReference type="PANTHER" id="PTHR46503:SF9">
    <property type="entry name" value="INTER ALPHA-TRYPSIN INHIBITOR, HEAVY CHAIN-LIKE PROTEIN"/>
    <property type="match status" value="1"/>
</dbReference>
<evidence type="ECO:0000259" key="1">
    <source>
        <dbReference type="PROSITE" id="PS50234"/>
    </source>
</evidence>
<accession>A0AAN7FEY8</accession>
<comment type="caution">
    <text evidence="2">The sequence shown here is derived from an EMBL/GenBank/DDBJ whole genome shotgun (WGS) entry which is preliminary data.</text>
</comment>
<sequence length="767" mass="84632">MAMEFSNSVSYGLKLSKRIYYGKDMPAPPVEVPSMTRSASSVSASPSEKEVVVETALYMPTAPMVYAVVPDPEVVDNPDIPSYQPYVYGRCVPPALIPLNMHGVAMEIESVLDTAFVAVSGTWRVHCVMAGQRCDCRIAVPMGEQGSLLGVEVEVDGRSYQAQLVTMEDMEDVEKVPKVEDGRFLKGQIYTLKVPKVEGGSTLSVKINWSQKLAYNDGQFCLNVPFSFPAYVNPVGKKISKREKISLKVNSGTGREVLWTNASHPLKQLKLQDGKLSFLYEAQVPTWSSSDFTFSYTFTSIDFFGGVLLQSPSLRDFDERETFCFYLFPGNIQSRKVFKKEVVFLIDISGSMKGDPLEYTKNALVASVSNLNPEDSFNIIAFNEEVHLFSSTMKLATKEAISNAIEWVGTNLIGNGGTNILLPLNEAMKLLAKTIDSIPLIFLVTDGAVEDEKQICNNMIDYLKSEQSICPRISTFGIGSYCNHYFLQKLAHIGRGHYDAAYDADTINFRMQRLFTSASSVILANIKMDTLVDLDSLELFPSHIPDLSSRSPLIVSGRYNGGFPDTVKISGTLADMNNFVIELKVQRAKDVPLERVLARRHIDMLTAQAWLLGTKELEEKVAKISIQTGVPCEYTRMILVQTDKGTKAPDPVLLQEVYKKLKLQKVESEGPKNIFLGKLGVGFGNLTATAQNLPPGFEKAKSSDPADLLVKAASNCCSQLADRFCCMCCIQACSHVNNQCAIVLTQLCAALSCVECINCCYELCSCF</sequence>
<dbReference type="InterPro" id="IPR036465">
    <property type="entry name" value="vWFA_dom_sf"/>
</dbReference>
<gene>
    <name evidence="2" type="ORF">RGQ29_021556</name>
</gene>
<dbReference type="AlphaFoldDB" id="A0AAN7FEY8"/>
<evidence type="ECO:0000313" key="2">
    <source>
        <dbReference type="EMBL" id="KAK4591392.1"/>
    </source>
</evidence>
<dbReference type="PROSITE" id="PS50234">
    <property type="entry name" value="VWFA"/>
    <property type="match status" value="1"/>
</dbReference>
<feature type="domain" description="VWFA" evidence="1">
    <location>
        <begin position="341"/>
        <end position="518"/>
    </location>
</feature>
<keyword evidence="3" id="KW-1185">Reference proteome</keyword>
<name>A0AAN7FEY8_QUERU</name>
<reference evidence="2 3" key="1">
    <citation type="journal article" date="2023" name="G3 (Bethesda)">
        <title>A haplotype-resolved chromosome-scale genome for Quercus rubra L. provides insights into the genetics of adaptive traits for red oak species.</title>
        <authorList>
            <person name="Kapoor B."/>
            <person name="Jenkins J."/>
            <person name="Schmutz J."/>
            <person name="Zhebentyayeva T."/>
            <person name="Kuelheim C."/>
            <person name="Coggeshall M."/>
            <person name="Heim C."/>
            <person name="Lasky J.R."/>
            <person name="Leites L."/>
            <person name="Islam-Faridi N."/>
            <person name="Romero-Severson J."/>
            <person name="DeLeo V.L."/>
            <person name="Lucas S.M."/>
            <person name="Lazic D."/>
            <person name="Gailing O."/>
            <person name="Carlson J."/>
            <person name="Staton M."/>
        </authorList>
    </citation>
    <scope>NUCLEOTIDE SEQUENCE [LARGE SCALE GENOMIC DNA]</scope>
    <source>
        <strain evidence="2">Pseudo-F2</strain>
    </source>
</reference>
<dbReference type="Pfam" id="PF13768">
    <property type="entry name" value="VWA_3"/>
    <property type="match status" value="1"/>
</dbReference>